<accession>A0AAU9Y425</accession>
<dbReference type="EMBL" id="CALNXJ010000188">
    <property type="protein sequence ID" value="CAH3168768.1"/>
    <property type="molecule type" value="Genomic_DNA"/>
</dbReference>
<dbReference type="Proteomes" id="UP001159428">
    <property type="component" value="Unassembled WGS sequence"/>
</dbReference>
<proteinExistence type="predicted"/>
<evidence type="ECO:0000313" key="1">
    <source>
        <dbReference type="EMBL" id="CAH3168768.1"/>
    </source>
</evidence>
<keyword evidence="2" id="KW-1185">Reference proteome</keyword>
<sequence length="240" mass="27492">MAANNNSASTSNKLCLRHFGMEDETERGDRFWNTNSVEMKFSAEKEWLRRVRFAENKPNYGMRDLNPVLEELTGNKLELVGPLVDGFLKEIGLSINAKLARSRMTGLMAPITLFMPFQIFKHIWVLVQGYGGSADTTKNGERITLTFQRLDTAEKIWSPARFKGENFLKKRHFEKIPEDGRVLQSYSGKSIVVVTPTTPLQMVYSTKQQRVVTTFCVQRYDREGFAKDSNLQKLLNLNTI</sequence>
<comment type="caution">
    <text evidence="1">The sequence shown here is derived from an EMBL/GenBank/DDBJ whole genome shotgun (WGS) entry which is preliminary data.</text>
</comment>
<name>A0AAU9Y425_9CNID</name>
<organism evidence="1 2">
    <name type="scientific">Pocillopora meandrina</name>
    <dbReference type="NCBI Taxonomy" id="46732"/>
    <lineage>
        <taxon>Eukaryota</taxon>
        <taxon>Metazoa</taxon>
        <taxon>Cnidaria</taxon>
        <taxon>Anthozoa</taxon>
        <taxon>Hexacorallia</taxon>
        <taxon>Scleractinia</taxon>
        <taxon>Astrocoeniina</taxon>
        <taxon>Pocilloporidae</taxon>
        <taxon>Pocillopora</taxon>
    </lineage>
</organism>
<protein>
    <submittedName>
        <fullName evidence="1">Uncharacterized protein</fullName>
    </submittedName>
</protein>
<gene>
    <name evidence="1" type="ORF">PMEA_00009395</name>
</gene>
<reference evidence="1 2" key="1">
    <citation type="submission" date="2022-05" db="EMBL/GenBank/DDBJ databases">
        <authorList>
            <consortium name="Genoscope - CEA"/>
            <person name="William W."/>
        </authorList>
    </citation>
    <scope>NUCLEOTIDE SEQUENCE [LARGE SCALE GENOMIC DNA]</scope>
</reference>
<evidence type="ECO:0000313" key="2">
    <source>
        <dbReference type="Proteomes" id="UP001159428"/>
    </source>
</evidence>
<dbReference type="AlphaFoldDB" id="A0AAU9Y425"/>